<sequence>MNMDYKMLFILVEGDDDKRFFEKIITPLFEGKYYLVKVWKYAQQKKEKVSKFLESIKAMSAEYIYVSDIDRTPCVTARKQYIQNKFKEVDKDRIIVVIREIESWYLAVLDDKSSKKLGIRYSNTTDNVTKEQFNNLIPRKFDSRIDFMQEILKCFNIETGKHRNTSFRYFIDKFNCEV</sequence>
<evidence type="ECO:0000313" key="1">
    <source>
        <dbReference type="EMBL" id="POZ89654.1"/>
    </source>
</evidence>
<dbReference type="EMBL" id="JALY01000293">
    <property type="protein sequence ID" value="POZ89654.1"/>
    <property type="molecule type" value="Genomic_DNA"/>
</dbReference>
<evidence type="ECO:0008006" key="3">
    <source>
        <dbReference type="Google" id="ProtNLM"/>
    </source>
</evidence>
<accession>A0A2S5E929</accession>
<name>A0A2S5E929_9BACT</name>
<evidence type="ECO:0000313" key="2">
    <source>
        <dbReference type="Proteomes" id="UP000236950"/>
    </source>
</evidence>
<protein>
    <recommendedName>
        <fullName evidence="3">DUF4276 family protein</fullName>
    </recommendedName>
</protein>
<proteinExistence type="predicted"/>
<dbReference type="AlphaFoldDB" id="A0A2S5E929"/>
<dbReference type="Proteomes" id="UP000236950">
    <property type="component" value="Unassembled WGS sequence"/>
</dbReference>
<gene>
    <name evidence="1" type="ORF">AA81_12930</name>
</gene>
<keyword evidence="2" id="KW-1185">Reference proteome</keyword>
<reference evidence="1 2" key="1">
    <citation type="submission" date="2014-01" db="EMBL/GenBank/DDBJ databases">
        <title>Comparative genomics of Petrotoga.</title>
        <authorList>
            <person name="Chow K."/>
            <person name="Charchuk R."/>
            <person name="Nesbo C.L."/>
        </authorList>
    </citation>
    <scope>NUCLEOTIDE SEQUENCE [LARGE SCALE GENOMIC DNA]</scope>
    <source>
        <strain evidence="1 2">DSM 16923</strain>
    </source>
</reference>
<comment type="caution">
    <text evidence="1">The sequence shown here is derived from an EMBL/GenBank/DDBJ whole genome shotgun (WGS) entry which is preliminary data.</text>
</comment>
<organism evidence="1 2">
    <name type="scientific">Petrotoga halophila DSM 16923</name>
    <dbReference type="NCBI Taxonomy" id="1122953"/>
    <lineage>
        <taxon>Bacteria</taxon>
        <taxon>Thermotogati</taxon>
        <taxon>Thermotogota</taxon>
        <taxon>Thermotogae</taxon>
        <taxon>Petrotogales</taxon>
        <taxon>Petrotogaceae</taxon>
        <taxon>Petrotoga</taxon>
    </lineage>
</organism>